<feature type="compositionally biased region" description="Basic residues" evidence="1">
    <location>
        <begin position="60"/>
        <end position="73"/>
    </location>
</feature>
<evidence type="ECO:0000256" key="1">
    <source>
        <dbReference type="SAM" id="MobiDB-lite"/>
    </source>
</evidence>
<dbReference type="AlphaFoldDB" id="A0A3N4JB17"/>
<proteinExistence type="predicted"/>
<dbReference type="EMBL" id="ML120425">
    <property type="protein sequence ID" value="RPA95472.1"/>
    <property type="molecule type" value="Genomic_DNA"/>
</dbReference>
<name>A0A3N4JB17_9PEZI</name>
<reference evidence="2 3" key="1">
    <citation type="journal article" date="2018" name="Nat. Ecol. Evol.">
        <title>Pezizomycetes genomes reveal the molecular basis of ectomycorrhizal truffle lifestyle.</title>
        <authorList>
            <person name="Murat C."/>
            <person name="Payen T."/>
            <person name="Noel B."/>
            <person name="Kuo A."/>
            <person name="Morin E."/>
            <person name="Chen J."/>
            <person name="Kohler A."/>
            <person name="Krizsan K."/>
            <person name="Balestrini R."/>
            <person name="Da Silva C."/>
            <person name="Montanini B."/>
            <person name="Hainaut M."/>
            <person name="Levati E."/>
            <person name="Barry K.W."/>
            <person name="Belfiori B."/>
            <person name="Cichocki N."/>
            <person name="Clum A."/>
            <person name="Dockter R.B."/>
            <person name="Fauchery L."/>
            <person name="Guy J."/>
            <person name="Iotti M."/>
            <person name="Le Tacon F."/>
            <person name="Lindquist E.A."/>
            <person name="Lipzen A."/>
            <person name="Malagnac F."/>
            <person name="Mello A."/>
            <person name="Molinier V."/>
            <person name="Miyauchi S."/>
            <person name="Poulain J."/>
            <person name="Riccioni C."/>
            <person name="Rubini A."/>
            <person name="Sitrit Y."/>
            <person name="Splivallo R."/>
            <person name="Traeger S."/>
            <person name="Wang M."/>
            <person name="Zifcakova L."/>
            <person name="Wipf D."/>
            <person name="Zambonelli A."/>
            <person name="Paolocci F."/>
            <person name="Nowrousian M."/>
            <person name="Ottonello S."/>
            <person name="Baldrian P."/>
            <person name="Spatafora J.W."/>
            <person name="Henrissat B."/>
            <person name="Nagy L.G."/>
            <person name="Aury J.M."/>
            <person name="Wincker P."/>
            <person name="Grigoriev I.V."/>
            <person name="Bonfante P."/>
            <person name="Martin F.M."/>
        </authorList>
    </citation>
    <scope>NUCLEOTIDE SEQUENCE [LARGE SCALE GENOMIC DNA]</scope>
    <source>
        <strain evidence="2 3">120613-1</strain>
    </source>
</reference>
<feature type="region of interest" description="Disordered" evidence="1">
    <location>
        <begin position="1"/>
        <end position="34"/>
    </location>
</feature>
<accession>A0A3N4JB17</accession>
<evidence type="ECO:0000313" key="3">
    <source>
        <dbReference type="Proteomes" id="UP000276215"/>
    </source>
</evidence>
<feature type="region of interest" description="Disordered" evidence="1">
    <location>
        <begin position="55"/>
        <end position="99"/>
    </location>
</feature>
<keyword evidence="3" id="KW-1185">Reference proteome</keyword>
<evidence type="ECO:0000313" key="2">
    <source>
        <dbReference type="EMBL" id="RPA95472.1"/>
    </source>
</evidence>
<dbReference type="OrthoDB" id="4847360at2759"/>
<sequence length="264" mass="28444">MTHTRTNSWGDPIPSLQSLTISQESPPPSPHAEMSWTVCYNDDCEIHLHDKQGAGWFPMKKQKKGPRNRKGQGVKKDLDVDDPETRPWGDSGDGGGCPIPTDEEVKVIMERKAAREAAAAAIGTVEEVTTGVETNWIEKFGKSLGSENADGSDRLDTSKCGPLEFPAEVVLKPAFSAKGITFTQAKGWSHSTSLTGTTIGPANSHHQNQPLGPRNDRGKTNPRPTPYKLSYRLPPVKSALPVAVIAARVGAKANIAAEQEDKCA</sequence>
<gene>
    <name evidence="2" type="ORF">L873DRAFT_1313025</name>
</gene>
<feature type="region of interest" description="Disordered" evidence="1">
    <location>
        <begin position="190"/>
        <end position="232"/>
    </location>
</feature>
<feature type="compositionally biased region" description="Basic and acidic residues" evidence="1">
    <location>
        <begin position="74"/>
        <end position="87"/>
    </location>
</feature>
<feature type="compositionally biased region" description="Polar residues" evidence="1">
    <location>
        <begin position="1"/>
        <end position="24"/>
    </location>
</feature>
<protein>
    <submittedName>
        <fullName evidence="2">Uncharacterized protein</fullName>
    </submittedName>
</protein>
<organism evidence="2 3">
    <name type="scientific">Choiromyces venosus 120613-1</name>
    <dbReference type="NCBI Taxonomy" id="1336337"/>
    <lineage>
        <taxon>Eukaryota</taxon>
        <taxon>Fungi</taxon>
        <taxon>Dikarya</taxon>
        <taxon>Ascomycota</taxon>
        <taxon>Pezizomycotina</taxon>
        <taxon>Pezizomycetes</taxon>
        <taxon>Pezizales</taxon>
        <taxon>Tuberaceae</taxon>
        <taxon>Choiromyces</taxon>
    </lineage>
</organism>
<feature type="compositionally biased region" description="Polar residues" evidence="1">
    <location>
        <begin position="190"/>
        <end position="210"/>
    </location>
</feature>
<dbReference type="Proteomes" id="UP000276215">
    <property type="component" value="Unassembled WGS sequence"/>
</dbReference>